<feature type="DNA-binding region" description="Homeobox" evidence="14">
    <location>
        <begin position="536"/>
        <end position="595"/>
    </location>
</feature>
<evidence type="ECO:0000256" key="11">
    <source>
        <dbReference type="ARBA" id="ARBA00023155"/>
    </source>
</evidence>
<dbReference type="GO" id="GO:0008270">
    <property type="term" value="F:zinc ion binding"/>
    <property type="evidence" value="ECO:0007669"/>
    <property type="project" value="UniProtKB-KW"/>
</dbReference>
<feature type="compositionally biased region" description="Basic residues" evidence="16">
    <location>
        <begin position="622"/>
        <end position="635"/>
    </location>
</feature>
<dbReference type="Gene3D" id="1.10.10.60">
    <property type="entry name" value="Homeodomain-like"/>
    <property type="match status" value="3"/>
</dbReference>
<feature type="compositionally biased region" description="Low complexity" evidence="16">
    <location>
        <begin position="368"/>
        <end position="384"/>
    </location>
</feature>
<dbReference type="GeneTree" id="ENSGT00950000182893"/>
<proteinExistence type="inferred from homology"/>
<keyword evidence="7" id="KW-0863">Zinc-finger</keyword>
<evidence type="ECO:0000256" key="3">
    <source>
        <dbReference type="ARBA" id="ARBA00022491"/>
    </source>
</evidence>
<dbReference type="PANTHER" id="PTHR15467">
    <property type="entry name" value="ZINC-FINGERS AND HOMEOBOXES RELATED"/>
    <property type="match status" value="1"/>
</dbReference>
<evidence type="ECO:0000256" key="1">
    <source>
        <dbReference type="ARBA" id="ARBA00004123"/>
    </source>
</evidence>
<feature type="compositionally biased region" description="Low complexity" evidence="16">
    <location>
        <begin position="144"/>
        <end position="155"/>
    </location>
</feature>
<protein>
    <recommendedName>
        <fullName evidence="17">Homeobox domain-containing protein</fullName>
    </recommendedName>
</protein>
<keyword evidence="10 14" id="KW-0238">DNA-binding</keyword>
<dbReference type="CDD" id="cd00086">
    <property type="entry name" value="homeodomain"/>
    <property type="match status" value="3"/>
</dbReference>
<reference evidence="18" key="2">
    <citation type="submission" date="2025-09" db="UniProtKB">
        <authorList>
            <consortium name="Ensembl"/>
        </authorList>
    </citation>
    <scope>IDENTIFICATION</scope>
</reference>
<keyword evidence="9" id="KW-0805">Transcription regulation</keyword>
<evidence type="ECO:0000256" key="16">
    <source>
        <dbReference type="SAM" id="MobiDB-lite"/>
    </source>
</evidence>
<dbReference type="OMA" id="VEQDPDM"/>
<accession>A0A8C4R7W8</accession>
<evidence type="ECO:0000256" key="10">
    <source>
        <dbReference type="ARBA" id="ARBA00023125"/>
    </source>
</evidence>
<evidence type="ECO:0000256" key="2">
    <source>
        <dbReference type="ARBA" id="ARBA00007440"/>
    </source>
</evidence>
<evidence type="ECO:0000256" key="13">
    <source>
        <dbReference type="ARBA" id="ARBA00023242"/>
    </source>
</evidence>
<dbReference type="SUPFAM" id="SSF46689">
    <property type="entry name" value="Homeodomain-like"/>
    <property type="match status" value="3"/>
</dbReference>
<keyword evidence="8" id="KW-0862">Zinc</keyword>
<feature type="domain" description="Homeobox" evidence="17">
    <location>
        <begin position="384"/>
        <end position="444"/>
    </location>
</feature>
<dbReference type="PROSITE" id="PS50071">
    <property type="entry name" value="HOMEOBOX_2"/>
    <property type="match status" value="2"/>
</dbReference>
<evidence type="ECO:0000256" key="4">
    <source>
        <dbReference type="ARBA" id="ARBA00022553"/>
    </source>
</evidence>
<dbReference type="InterPro" id="IPR013087">
    <property type="entry name" value="Znf_C2H2_type"/>
</dbReference>
<evidence type="ECO:0000256" key="14">
    <source>
        <dbReference type="PROSITE-ProRule" id="PRU00108"/>
    </source>
</evidence>
<dbReference type="GO" id="GO:0000981">
    <property type="term" value="F:DNA-binding transcription factor activity, RNA polymerase II-specific"/>
    <property type="evidence" value="ECO:0007669"/>
    <property type="project" value="TreeGrafter"/>
</dbReference>
<keyword evidence="19" id="KW-1185">Reference proteome</keyword>
<feature type="DNA-binding region" description="Homeobox" evidence="14">
    <location>
        <begin position="386"/>
        <end position="445"/>
    </location>
</feature>
<dbReference type="Ensembl" id="ENSEBUT00000026232.1">
    <property type="protein sequence ID" value="ENSEBUP00000025656.1"/>
    <property type="gene ID" value="ENSEBUG00000015807.1"/>
</dbReference>
<name>A0A8C4R7W8_EPTBU</name>
<dbReference type="InterPro" id="IPR009057">
    <property type="entry name" value="Homeodomain-like_sf"/>
</dbReference>
<evidence type="ECO:0000256" key="5">
    <source>
        <dbReference type="ARBA" id="ARBA00022723"/>
    </source>
</evidence>
<keyword evidence="5" id="KW-0479">Metal-binding</keyword>
<evidence type="ECO:0000313" key="18">
    <source>
        <dbReference type="Ensembl" id="ENSEBUP00000025656.1"/>
    </source>
</evidence>
<evidence type="ECO:0000256" key="7">
    <source>
        <dbReference type="ARBA" id="ARBA00022771"/>
    </source>
</evidence>
<dbReference type="Proteomes" id="UP000694388">
    <property type="component" value="Unplaced"/>
</dbReference>
<evidence type="ECO:0000256" key="9">
    <source>
        <dbReference type="ARBA" id="ARBA00023015"/>
    </source>
</evidence>
<feature type="region of interest" description="Disordered" evidence="16">
    <location>
        <begin position="136"/>
        <end position="155"/>
    </location>
</feature>
<dbReference type="InterPro" id="IPR036236">
    <property type="entry name" value="Znf_C2H2_sf"/>
</dbReference>
<keyword evidence="12" id="KW-0804">Transcription</keyword>
<dbReference type="SMART" id="SM00389">
    <property type="entry name" value="HOX"/>
    <property type="match status" value="3"/>
</dbReference>
<evidence type="ECO:0000256" key="6">
    <source>
        <dbReference type="ARBA" id="ARBA00022737"/>
    </source>
</evidence>
<feature type="region of interest" description="Disordered" evidence="16">
    <location>
        <begin position="317"/>
        <end position="397"/>
    </location>
</feature>
<keyword evidence="4" id="KW-0597">Phosphoprotein</keyword>
<evidence type="ECO:0000313" key="19">
    <source>
        <dbReference type="Proteomes" id="UP000694388"/>
    </source>
</evidence>
<dbReference type="GO" id="GO:0003677">
    <property type="term" value="F:DNA binding"/>
    <property type="evidence" value="ECO:0007669"/>
    <property type="project" value="UniProtKB-UniRule"/>
</dbReference>
<dbReference type="Pfam" id="PF00046">
    <property type="entry name" value="Homeodomain"/>
    <property type="match status" value="2"/>
</dbReference>
<evidence type="ECO:0000256" key="15">
    <source>
        <dbReference type="RuleBase" id="RU000682"/>
    </source>
</evidence>
<comment type="subcellular location">
    <subcellularLocation>
        <location evidence="1 14 15">Nucleus</location>
    </subcellularLocation>
</comment>
<feature type="compositionally biased region" description="Polar residues" evidence="16">
    <location>
        <begin position="319"/>
        <end position="345"/>
    </location>
</feature>
<feature type="region of interest" description="Disordered" evidence="16">
    <location>
        <begin position="9"/>
        <end position="44"/>
    </location>
</feature>
<dbReference type="InterPro" id="IPR001356">
    <property type="entry name" value="HD"/>
</dbReference>
<keyword evidence="13 14" id="KW-0539">Nucleus</keyword>
<evidence type="ECO:0000256" key="8">
    <source>
        <dbReference type="ARBA" id="ARBA00022833"/>
    </source>
</evidence>
<dbReference type="InterPro" id="IPR041057">
    <property type="entry name" value="ZHX_Znf_C2H2"/>
</dbReference>
<organism evidence="18 19">
    <name type="scientific">Eptatretus burgeri</name>
    <name type="common">Inshore hagfish</name>
    <dbReference type="NCBI Taxonomy" id="7764"/>
    <lineage>
        <taxon>Eukaryota</taxon>
        <taxon>Metazoa</taxon>
        <taxon>Chordata</taxon>
        <taxon>Craniata</taxon>
        <taxon>Vertebrata</taxon>
        <taxon>Cyclostomata</taxon>
        <taxon>Myxini</taxon>
        <taxon>Myxiniformes</taxon>
        <taxon>Myxinidae</taxon>
        <taxon>Eptatretinae</taxon>
        <taxon>Eptatretus</taxon>
    </lineage>
</organism>
<reference evidence="18" key="1">
    <citation type="submission" date="2025-08" db="UniProtKB">
        <authorList>
            <consortium name="Ensembl"/>
        </authorList>
    </citation>
    <scope>IDENTIFICATION</scope>
</reference>
<feature type="region of interest" description="Disordered" evidence="16">
    <location>
        <begin position="604"/>
        <end position="663"/>
    </location>
</feature>
<dbReference type="SMART" id="SM00355">
    <property type="entry name" value="ZnF_C2H2"/>
    <property type="match status" value="2"/>
</dbReference>
<dbReference type="PANTHER" id="PTHR15467:SF9">
    <property type="entry name" value="HOMEOBOX DOMAIN-CONTAINING PROTEIN"/>
    <property type="match status" value="1"/>
</dbReference>
<dbReference type="GO" id="GO:0005634">
    <property type="term" value="C:nucleus"/>
    <property type="evidence" value="ECO:0007669"/>
    <property type="project" value="UniProtKB-SubCell"/>
</dbReference>
<feature type="region of interest" description="Disordered" evidence="16">
    <location>
        <begin position="175"/>
        <end position="206"/>
    </location>
</feature>
<comment type="similarity">
    <text evidence="2">Belongs to the ZHX family.</text>
</comment>
<dbReference type="Pfam" id="PF18387">
    <property type="entry name" value="zf_C2H2_ZHX"/>
    <property type="match status" value="1"/>
</dbReference>
<feature type="compositionally biased region" description="Polar residues" evidence="16">
    <location>
        <begin position="175"/>
        <end position="191"/>
    </location>
</feature>
<keyword evidence="11 14" id="KW-0371">Homeobox</keyword>
<dbReference type="SUPFAM" id="SSF57667">
    <property type="entry name" value="beta-beta-alpha zinc fingers"/>
    <property type="match status" value="2"/>
</dbReference>
<feature type="compositionally biased region" description="Basic residues" evidence="16">
    <location>
        <begin position="385"/>
        <end position="394"/>
    </location>
</feature>
<evidence type="ECO:0000256" key="12">
    <source>
        <dbReference type="ARBA" id="ARBA00023163"/>
    </source>
</evidence>
<dbReference type="AlphaFoldDB" id="A0A8C4R7W8"/>
<sequence>MASDYRLLPSFTGLPTEGKPQADNSDGHSHPLGQGPGQQHPSVITATSPEDLSVRHASTGRYECTHCGLSTHDFALFTGHVDAAHPDVMLNPVYVCTACGVRTPQQAVFAEHNAQHHPSLHGMRLRVIKRHDRTLLEQSPVTPLSSSSSSTSSSHSISSSTISWLSSQPKYKSSNISSAESLPGVTSQMPTSPHECPPVSSPDVEAATMAGMDGNGHLATAFARFPYPSPGDVAFLASVTPYSEERIRAWFGMQRLRAGISWSPDEIEAARRQLIASAIAALRDGLCSNAVTATAAPPPPPVITVLPTSHIAALHSPLPSVSTNQSSPNASTQSQSPFLTASPLNLSRPPMVPPSPRHLPVSFPSPSHPSASSTLLTSSSATTTTKRHRKHKKSKEQLAALKASFVRSQHPDDGELRRLMERTGLGRSEIKKWFSDSRYHQRSVQTGGVAGRLAARPLPTIPPTDSGSSTEAVVSLPPSCQDEEQSCNHDTGTSAIINHTQGSDMATETESAKQHSNIFVGNVQTSPSLGRGKGTNVGARPKKTAEQLFILKSVFHRTQWPSAEEYAGLQGRTGLPRSAIVRWFGDTRFAFKHGQLRWMRDEQRCTTVPGPPSRGGGVSVARRGRPKGYKRRGARSRVDLSVSPRSSQSAPAWDRVARQIRPT</sequence>
<keyword evidence="3" id="KW-0678">Repressor</keyword>
<evidence type="ECO:0000259" key="17">
    <source>
        <dbReference type="PROSITE" id="PS50071"/>
    </source>
</evidence>
<keyword evidence="6" id="KW-0677">Repeat</keyword>
<dbReference type="Gene3D" id="3.30.160.60">
    <property type="entry name" value="Classic Zinc Finger"/>
    <property type="match status" value="1"/>
</dbReference>
<feature type="domain" description="Homeobox" evidence="17">
    <location>
        <begin position="534"/>
        <end position="594"/>
    </location>
</feature>